<feature type="domain" description="Polymerase beta nucleotidyltransferase" evidence="1">
    <location>
        <begin position="102"/>
        <end position="142"/>
    </location>
</feature>
<evidence type="ECO:0000313" key="2">
    <source>
        <dbReference type="EMBL" id="KUG15737.1"/>
    </source>
</evidence>
<dbReference type="AlphaFoldDB" id="A0A0W8F4E4"/>
<evidence type="ECO:0000259" key="1">
    <source>
        <dbReference type="Pfam" id="PF18765"/>
    </source>
</evidence>
<accession>A0A0W8F4E4</accession>
<protein>
    <recommendedName>
        <fullName evidence="1">Polymerase beta nucleotidyltransferase domain-containing protein</fullName>
    </recommendedName>
</protein>
<dbReference type="InterPro" id="IPR036390">
    <property type="entry name" value="WH_DNA-bd_sf"/>
</dbReference>
<dbReference type="EMBL" id="LNQE01001536">
    <property type="protein sequence ID" value="KUG15737.1"/>
    <property type="molecule type" value="Genomic_DNA"/>
</dbReference>
<sequence>MNHVVQNLTNDIILILLRGPLHTRGIADALERSHATVIRRLQEMVRDNILDFSIEGKNKVYFLKKSLEGRNAAMVAEIYKQSRSLADYPLLRGVVREVVDLPEIHLALIFGSYAKGTAHDRSDIDLFIESEDRSLKKRLEGQYSVLSVKIGIFDRENPLVREIIRDHIILKGLEVYFEKTSFFT</sequence>
<comment type="caution">
    <text evidence="2">The sequence shown here is derived from an EMBL/GenBank/DDBJ whole genome shotgun (WGS) entry which is preliminary data.</text>
</comment>
<dbReference type="CDD" id="cd05403">
    <property type="entry name" value="NT_KNTase_like"/>
    <property type="match status" value="1"/>
</dbReference>
<gene>
    <name evidence="2" type="ORF">ASZ90_014604</name>
</gene>
<reference evidence="2" key="1">
    <citation type="journal article" date="2015" name="Proc. Natl. Acad. Sci. U.S.A.">
        <title>Networks of energetic and metabolic interactions define dynamics in microbial communities.</title>
        <authorList>
            <person name="Embree M."/>
            <person name="Liu J.K."/>
            <person name="Al-Bassam M.M."/>
            <person name="Zengler K."/>
        </authorList>
    </citation>
    <scope>NUCLEOTIDE SEQUENCE</scope>
</reference>
<dbReference type="InterPro" id="IPR041633">
    <property type="entry name" value="Polbeta"/>
</dbReference>
<organism evidence="2">
    <name type="scientific">hydrocarbon metagenome</name>
    <dbReference type="NCBI Taxonomy" id="938273"/>
    <lineage>
        <taxon>unclassified sequences</taxon>
        <taxon>metagenomes</taxon>
        <taxon>ecological metagenomes</taxon>
    </lineage>
</organism>
<dbReference type="Gene3D" id="3.30.460.10">
    <property type="entry name" value="Beta Polymerase, domain 2"/>
    <property type="match status" value="1"/>
</dbReference>
<dbReference type="SUPFAM" id="SSF46785">
    <property type="entry name" value="Winged helix' DNA-binding domain"/>
    <property type="match status" value="1"/>
</dbReference>
<name>A0A0W8F4E4_9ZZZZ</name>
<dbReference type="Pfam" id="PF18765">
    <property type="entry name" value="Polbeta"/>
    <property type="match status" value="1"/>
</dbReference>
<dbReference type="InterPro" id="IPR043519">
    <property type="entry name" value="NT_sf"/>
</dbReference>
<dbReference type="SUPFAM" id="SSF81301">
    <property type="entry name" value="Nucleotidyltransferase"/>
    <property type="match status" value="1"/>
</dbReference>
<proteinExistence type="predicted"/>